<dbReference type="AlphaFoldDB" id="A0A381W6W3"/>
<dbReference type="InterPro" id="IPR000683">
    <property type="entry name" value="Gfo/Idh/MocA-like_OxRdtase_N"/>
</dbReference>
<evidence type="ECO:0000259" key="4">
    <source>
        <dbReference type="Pfam" id="PF22725"/>
    </source>
</evidence>
<dbReference type="EMBL" id="UINC01010895">
    <property type="protein sequence ID" value="SVA48290.1"/>
    <property type="molecule type" value="Genomic_DNA"/>
</dbReference>
<evidence type="ECO:0000256" key="1">
    <source>
        <dbReference type="ARBA" id="ARBA00010928"/>
    </source>
</evidence>
<dbReference type="InterPro" id="IPR050984">
    <property type="entry name" value="Gfo/Idh/MocA_domain"/>
</dbReference>
<name>A0A381W6W3_9ZZZZ</name>
<evidence type="ECO:0000259" key="3">
    <source>
        <dbReference type="Pfam" id="PF01408"/>
    </source>
</evidence>
<sequence length="325" mass="34860">MRWGVVGHGRIVPKFLDAARGVGHEVVAVVGRDPSRVAAFAAGHGISRTGIDPSNLVGEVDAVYVATPHSGHRDAALALLPAGVPVLCEKPMAVNATQVRQMLDAARGSGAFLMEAMWTRHLPVLRRLREWIDQGRLGEIRTVEAAFGFNAPYQPTSRLWSPELAGGSLLDLGIYPLTLADLVFDSTPVSFEVEAELSAAGVDTCLSLEAEFTGGGSAYLRSALNADLSPTARVVGSAGVVEIPEFWRAERMVFDPVDGGRAEEVLEPHGINGFEYQILETARCLEAGRSESAVVPWAWSLAMAELTDEIRSRIGVVYPSDDESQ</sequence>
<gene>
    <name evidence="5" type="ORF">METZ01_LOCUS101144</name>
</gene>
<dbReference type="InterPro" id="IPR055170">
    <property type="entry name" value="GFO_IDH_MocA-like_dom"/>
</dbReference>
<dbReference type="Gene3D" id="3.40.50.720">
    <property type="entry name" value="NAD(P)-binding Rossmann-like Domain"/>
    <property type="match status" value="1"/>
</dbReference>
<dbReference type="GO" id="GO:0000166">
    <property type="term" value="F:nucleotide binding"/>
    <property type="evidence" value="ECO:0007669"/>
    <property type="project" value="InterPro"/>
</dbReference>
<evidence type="ECO:0000313" key="5">
    <source>
        <dbReference type="EMBL" id="SVA48290.1"/>
    </source>
</evidence>
<dbReference type="Gene3D" id="3.30.360.10">
    <property type="entry name" value="Dihydrodipicolinate Reductase, domain 2"/>
    <property type="match status" value="1"/>
</dbReference>
<evidence type="ECO:0000256" key="2">
    <source>
        <dbReference type="ARBA" id="ARBA00023002"/>
    </source>
</evidence>
<comment type="similarity">
    <text evidence="1">Belongs to the Gfo/Idh/MocA family.</text>
</comment>
<keyword evidence="2" id="KW-0560">Oxidoreductase</keyword>
<dbReference type="Pfam" id="PF01408">
    <property type="entry name" value="GFO_IDH_MocA"/>
    <property type="match status" value="1"/>
</dbReference>
<feature type="domain" description="GFO/IDH/MocA-like oxidoreductase" evidence="4">
    <location>
        <begin position="126"/>
        <end position="241"/>
    </location>
</feature>
<organism evidence="5">
    <name type="scientific">marine metagenome</name>
    <dbReference type="NCBI Taxonomy" id="408172"/>
    <lineage>
        <taxon>unclassified sequences</taxon>
        <taxon>metagenomes</taxon>
        <taxon>ecological metagenomes</taxon>
    </lineage>
</organism>
<dbReference type="PANTHER" id="PTHR22604">
    <property type="entry name" value="OXIDOREDUCTASES"/>
    <property type="match status" value="1"/>
</dbReference>
<protein>
    <submittedName>
        <fullName evidence="5">Uncharacterized protein</fullName>
    </submittedName>
</protein>
<dbReference type="Pfam" id="PF22725">
    <property type="entry name" value="GFO_IDH_MocA_C3"/>
    <property type="match status" value="1"/>
</dbReference>
<dbReference type="GO" id="GO:0016491">
    <property type="term" value="F:oxidoreductase activity"/>
    <property type="evidence" value="ECO:0007669"/>
    <property type="project" value="UniProtKB-KW"/>
</dbReference>
<reference evidence="5" key="1">
    <citation type="submission" date="2018-05" db="EMBL/GenBank/DDBJ databases">
        <authorList>
            <person name="Lanie J.A."/>
            <person name="Ng W.-L."/>
            <person name="Kazmierczak K.M."/>
            <person name="Andrzejewski T.M."/>
            <person name="Davidsen T.M."/>
            <person name="Wayne K.J."/>
            <person name="Tettelin H."/>
            <person name="Glass J.I."/>
            <person name="Rusch D."/>
            <person name="Podicherti R."/>
            <person name="Tsui H.-C.T."/>
            <person name="Winkler M.E."/>
        </authorList>
    </citation>
    <scope>NUCLEOTIDE SEQUENCE</scope>
</reference>
<accession>A0A381W6W3</accession>
<dbReference type="PANTHER" id="PTHR22604:SF105">
    <property type="entry name" value="TRANS-1,2-DIHYDROBENZENE-1,2-DIOL DEHYDROGENASE"/>
    <property type="match status" value="1"/>
</dbReference>
<dbReference type="InterPro" id="IPR036291">
    <property type="entry name" value="NAD(P)-bd_dom_sf"/>
</dbReference>
<proteinExistence type="inferred from homology"/>
<feature type="domain" description="Gfo/Idh/MocA-like oxidoreductase N-terminal" evidence="3">
    <location>
        <begin position="1"/>
        <end position="114"/>
    </location>
</feature>
<dbReference type="SUPFAM" id="SSF55347">
    <property type="entry name" value="Glyceraldehyde-3-phosphate dehydrogenase-like, C-terminal domain"/>
    <property type="match status" value="1"/>
</dbReference>
<dbReference type="SUPFAM" id="SSF51735">
    <property type="entry name" value="NAD(P)-binding Rossmann-fold domains"/>
    <property type="match status" value="1"/>
</dbReference>